<evidence type="ECO:0000313" key="3">
    <source>
        <dbReference type="Proteomes" id="UP000075420"/>
    </source>
</evidence>
<dbReference type="InterPro" id="IPR041489">
    <property type="entry name" value="PDZ_6"/>
</dbReference>
<dbReference type="EMBL" id="JELY01000426">
    <property type="protein sequence ID" value="KYF59437.1"/>
    <property type="molecule type" value="Genomic_DNA"/>
</dbReference>
<proteinExistence type="predicted"/>
<dbReference type="InterPro" id="IPR001478">
    <property type="entry name" value="PDZ"/>
</dbReference>
<dbReference type="PANTHER" id="PTHR32060:SF30">
    <property type="entry name" value="CARBOXY-TERMINAL PROCESSING PROTEASE CTPA"/>
    <property type="match status" value="1"/>
</dbReference>
<dbReference type="PANTHER" id="PTHR32060">
    <property type="entry name" value="TAIL-SPECIFIC PROTEASE"/>
    <property type="match status" value="1"/>
</dbReference>
<sequence>MLMAAGCSASVGSIGAVLGRDNESEALHVRDVPPGLAAERAGLIPGDEILMIDGVYVRDLSSAEVRDRLRGPVGSAVELTVVRGSDVRRVRVVRGALREQEGIKPREERIVP</sequence>
<dbReference type="SUPFAM" id="SSF50156">
    <property type="entry name" value="PDZ domain-like"/>
    <property type="match status" value="1"/>
</dbReference>
<protein>
    <recommendedName>
        <fullName evidence="1">PDZ domain-containing protein</fullName>
    </recommendedName>
</protein>
<dbReference type="SMART" id="SM00228">
    <property type="entry name" value="PDZ"/>
    <property type="match status" value="1"/>
</dbReference>
<name>A0A150PUJ3_SORCE</name>
<dbReference type="GO" id="GO:0004175">
    <property type="term" value="F:endopeptidase activity"/>
    <property type="evidence" value="ECO:0007669"/>
    <property type="project" value="TreeGrafter"/>
</dbReference>
<evidence type="ECO:0000313" key="2">
    <source>
        <dbReference type="EMBL" id="KYF59437.1"/>
    </source>
</evidence>
<dbReference type="PROSITE" id="PS50106">
    <property type="entry name" value="PDZ"/>
    <property type="match status" value="1"/>
</dbReference>
<dbReference type="Pfam" id="PF17820">
    <property type="entry name" value="PDZ_6"/>
    <property type="match status" value="1"/>
</dbReference>
<organism evidence="2 3">
    <name type="scientific">Sorangium cellulosum</name>
    <name type="common">Polyangium cellulosum</name>
    <dbReference type="NCBI Taxonomy" id="56"/>
    <lineage>
        <taxon>Bacteria</taxon>
        <taxon>Pseudomonadati</taxon>
        <taxon>Myxococcota</taxon>
        <taxon>Polyangia</taxon>
        <taxon>Polyangiales</taxon>
        <taxon>Polyangiaceae</taxon>
        <taxon>Sorangium</taxon>
    </lineage>
</organism>
<dbReference type="AlphaFoldDB" id="A0A150PUJ3"/>
<dbReference type="GO" id="GO:0007165">
    <property type="term" value="P:signal transduction"/>
    <property type="evidence" value="ECO:0007669"/>
    <property type="project" value="TreeGrafter"/>
</dbReference>
<reference evidence="2 3" key="1">
    <citation type="submission" date="2014-02" db="EMBL/GenBank/DDBJ databases">
        <title>The small core and large imbalanced accessory genome model reveals a collaborative survival strategy of Sorangium cellulosum strains in nature.</title>
        <authorList>
            <person name="Han K."/>
            <person name="Peng R."/>
            <person name="Blom J."/>
            <person name="Li Y.-Z."/>
        </authorList>
    </citation>
    <scope>NUCLEOTIDE SEQUENCE [LARGE SCALE GENOMIC DNA]</scope>
    <source>
        <strain evidence="2 3">So0157-25</strain>
    </source>
</reference>
<comment type="caution">
    <text evidence="2">The sequence shown here is derived from an EMBL/GenBank/DDBJ whole genome shotgun (WGS) entry which is preliminary data.</text>
</comment>
<dbReference type="InterPro" id="IPR036034">
    <property type="entry name" value="PDZ_sf"/>
</dbReference>
<dbReference type="GO" id="GO:0030288">
    <property type="term" value="C:outer membrane-bounded periplasmic space"/>
    <property type="evidence" value="ECO:0007669"/>
    <property type="project" value="TreeGrafter"/>
</dbReference>
<evidence type="ECO:0000259" key="1">
    <source>
        <dbReference type="PROSITE" id="PS50106"/>
    </source>
</evidence>
<feature type="domain" description="PDZ" evidence="1">
    <location>
        <begin position="12"/>
        <end position="70"/>
    </location>
</feature>
<dbReference type="Gene3D" id="2.30.42.10">
    <property type="match status" value="1"/>
</dbReference>
<accession>A0A150PUJ3</accession>
<gene>
    <name evidence="2" type="ORF">BE08_28345</name>
</gene>
<dbReference type="Proteomes" id="UP000075420">
    <property type="component" value="Unassembled WGS sequence"/>
</dbReference>